<sequence length="760" mass="83339">MLTRFALPLVIFFSLIFAAIVAPGPGVHAQTVTSQPDTTQMPDPLSSEAIREMVARMSDDQVRVMLLDRLDAVATGNAEETAEIQSLALAATRTWEAFYTPIVEAVQRVPILFVRQFEAFGNFATSFGASGLAVLFGLLIGILAVGYAAELLVTKTLERRTKKAIVQETGSLRDTLFFLAKRFGREILGLAVFYIVIRIVGASFLTPQQIAILAPAVRLLVLVPRLIAALSRFALAPYEPQYRLVSVSDHWAKYLHRNLIGLGLLGGFTMFIIGFNAQFGVPIGETRLGFWLTFALHVYIIVIAWTARDGLVEMMRGNDPDRTRYDEQVAQYYPVFAVVVSVFTWALSTIVAGFGNIALLLKAPHYTTMFWLLMAPIIDTIIRGLVRHLQPPMIGEGPVAEQAYKSNKRSLIRIGRVLAFGMIVLIIAGAWEIDLSNVGATSAGEQFIGNLIEFLVTCAVGYIVFELMSLWINRRLTREQSSSLTSDQEAGEGGGAGGSRLATVLPLILMASQIAIGVVFGLLAVGTLGIDITPLLAGAGILGLAIGFGAQKLVTDIVSGIFFLIDDAFRVGEYVDVGGTMGAVEKISIRSMQLRHHRGNVHTIPYGSVEKVTNFSRDWVIMKLMFTVPFDTDPNKVKKIFKKIGAEMLEDPLFKDDFLEPFKSQGVFQFDDVGIVMRGKFMAKPGTQFTIRKEIYNRVRKEFEANGIEFARREVRVAMPGLEDHDDLSDVQRTTVEAAASGAVQAQIEQEAAEAAAAKK</sequence>
<keyword evidence="12" id="KW-1185">Reference proteome</keyword>
<feature type="transmembrane region" description="Helical" evidence="7">
    <location>
        <begin position="132"/>
        <end position="153"/>
    </location>
</feature>
<dbReference type="EMBL" id="CP002623">
    <property type="protein sequence ID" value="AEI92728.1"/>
    <property type="molecule type" value="Genomic_DNA"/>
</dbReference>
<dbReference type="SUPFAM" id="SSF82861">
    <property type="entry name" value="Mechanosensitive channel protein MscS (YggB), transmembrane region"/>
    <property type="match status" value="1"/>
</dbReference>
<feature type="domain" description="Mechanosensitive ion channel MscS C-terminal" evidence="9">
    <location>
        <begin position="624"/>
        <end position="710"/>
    </location>
</feature>
<dbReference type="Pfam" id="PF21082">
    <property type="entry name" value="MS_channel_3rd"/>
    <property type="match status" value="1"/>
</dbReference>
<dbReference type="Gene3D" id="2.30.30.60">
    <property type="match status" value="1"/>
</dbReference>
<evidence type="ECO:0000313" key="11">
    <source>
        <dbReference type="EMBL" id="AEI92728.1"/>
    </source>
</evidence>
<comment type="subcellular location">
    <subcellularLocation>
        <location evidence="1">Cell membrane</location>
        <topology evidence="1">Multi-pass membrane protein</topology>
    </subcellularLocation>
</comment>
<dbReference type="InterPro" id="IPR049278">
    <property type="entry name" value="MS_channel_C"/>
</dbReference>
<dbReference type="Proteomes" id="UP000001353">
    <property type="component" value="Chromosome"/>
</dbReference>
<evidence type="ECO:0000256" key="6">
    <source>
        <dbReference type="ARBA" id="ARBA00023136"/>
    </source>
</evidence>
<feature type="transmembrane region" description="Helical" evidence="7">
    <location>
        <begin position="414"/>
        <end position="431"/>
    </location>
</feature>
<organism evidence="11 12">
    <name type="scientific">Roseobacter litoralis (strain ATCC 49566 / DSM 6996 / JCM 21268 / NBRC 15278 / OCh 149)</name>
    <dbReference type="NCBI Taxonomy" id="391595"/>
    <lineage>
        <taxon>Bacteria</taxon>
        <taxon>Pseudomonadati</taxon>
        <taxon>Pseudomonadota</taxon>
        <taxon>Alphaproteobacteria</taxon>
        <taxon>Rhodobacterales</taxon>
        <taxon>Roseobacteraceae</taxon>
        <taxon>Roseobacter</taxon>
    </lineage>
</organism>
<dbReference type="AlphaFoldDB" id="F7ZKR2"/>
<evidence type="ECO:0000259" key="8">
    <source>
        <dbReference type="Pfam" id="PF00924"/>
    </source>
</evidence>
<proteinExistence type="inferred from homology"/>
<dbReference type="SUPFAM" id="SSF50182">
    <property type="entry name" value="Sm-like ribonucleoproteins"/>
    <property type="match status" value="1"/>
</dbReference>
<feature type="domain" description="Mechanosensitive ion channel transmembrane helices 2/3" evidence="10">
    <location>
        <begin position="514"/>
        <end position="551"/>
    </location>
</feature>
<feature type="transmembrane region" description="Helical" evidence="7">
    <location>
        <begin position="332"/>
        <end position="354"/>
    </location>
</feature>
<dbReference type="InterPro" id="IPR011066">
    <property type="entry name" value="MscS_channel_C_sf"/>
</dbReference>
<dbReference type="Gene3D" id="1.10.287.1260">
    <property type="match status" value="1"/>
</dbReference>
<evidence type="ECO:0000256" key="2">
    <source>
        <dbReference type="ARBA" id="ARBA00008017"/>
    </source>
</evidence>
<keyword evidence="6 7" id="KW-0472">Membrane</keyword>
<evidence type="ECO:0000256" key="7">
    <source>
        <dbReference type="SAM" id="Phobius"/>
    </source>
</evidence>
<evidence type="ECO:0000256" key="4">
    <source>
        <dbReference type="ARBA" id="ARBA00022692"/>
    </source>
</evidence>
<feature type="transmembrane region" description="Helical" evidence="7">
    <location>
        <begin position="504"/>
        <end position="526"/>
    </location>
</feature>
<feature type="transmembrane region" description="Helical" evidence="7">
    <location>
        <begin position="451"/>
        <end position="472"/>
    </location>
</feature>
<keyword evidence="5 7" id="KW-1133">Transmembrane helix</keyword>
<dbReference type="InterPro" id="IPR045276">
    <property type="entry name" value="YbiO_bact"/>
</dbReference>
<dbReference type="InterPro" id="IPR006685">
    <property type="entry name" value="MscS_channel_2nd"/>
</dbReference>
<name>F7ZKR2_ROSLO</name>
<dbReference type="FunFam" id="2.30.30.60:FF:000001">
    <property type="entry name" value="MscS Mechanosensitive ion channel"/>
    <property type="match status" value="1"/>
</dbReference>
<evidence type="ECO:0000256" key="3">
    <source>
        <dbReference type="ARBA" id="ARBA00022475"/>
    </source>
</evidence>
<dbReference type="InterPro" id="IPR023408">
    <property type="entry name" value="MscS_beta-dom_sf"/>
</dbReference>
<evidence type="ECO:0000259" key="9">
    <source>
        <dbReference type="Pfam" id="PF21082"/>
    </source>
</evidence>
<dbReference type="PANTHER" id="PTHR30460">
    <property type="entry name" value="MODERATE CONDUCTANCE MECHANOSENSITIVE CHANNEL YBIO"/>
    <property type="match status" value="1"/>
</dbReference>
<reference evidence="11 12" key="1">
    <citation type="journal article" date="2011" name="BMC Genomics">
        <title>Comparative genome analysis and genome-guided physiological analysis of Roseobacter litoralis.</title>
        <authorList>
            <person name="Kalhoefer D."/>
            <person name="Thole S."/>
            <person name="Voget S."/>
            <person name="Lehmann R."/>
            <person name="Liesegang H."/>
            <person name="Wollher A."/>
            <person name="Daniel R."/>
            <person name="Simon M."/>
            <person name="Brinkhoff T."/>
        </authorList>
    </citation>
    <scope>NUCLEOTIDE SEQUENCE [LARGE SCALE GENOMIC DNA]</scope>
    <source>
        <strain evidence="12">ATCC 49566 / DSM 6996 / JCM 21268 / NBRC 15278 / OCh 149</strain>
    </source>
</reference>
<accession>F7ZKR2</accession>
<dbReference type="InterPro" id="IPR010920">
    <property type="entry name" value="LSM_dom_sf"/>
</dbReference>
<dbReference type="InterPro" id="IPR011014">
    <property type="entry name" value="MscS_channel_TM-2"/>
</dbReference>
<protein>
    <submittedName>
        <fullName evidence="11">Mechanosensitive ion channel</fullName>
    </submittedName>
</protein>
<gene>
    <name evidence="11" type="ordered locus">RLO149_c007010</name>
</gene>
<feature type="transmembrane region" description="Helical" evidence="7">
    <location>
        <begin position="187"/>
        <end position="206"/>
    </location>
</feature>
<dbReference type="RefSeq" id="WP_013960668.1">
    <property type="nucleotide sequence ID" value="NC_015730.1"/>
</dbReference>
<feature type="transmembrane region" description="Helical" evidence="7">
    <location>
        <begin position="366"/>
        <end position="386"/>
    </location>
</feature>
<dbReference type="GO" id="GO:0005886">
    <property type="term" value="C:plasma membrane"/>
    <property type="evidence" value="ECO:0007669"/>
    <property type="project" value="UniProtKB-SubCell"/>
</dbReference>
<dbReference type="STRING" id="391595.RLO149_c007010"/>
<feature type="transmembrane region" description="Helical" evidence="7">
    <location>
        <begin position="532"/>
        <end position="550"/>
    </location>
</feature>
<evidence type="ECO:0000259" key="10">
    <source>
        <dbReference type="Pfam" id="PF21088"/>
    </source>
</evidence>
<keyword evidence="3" id="KW-1003">Cell membrane</keyword>
<feature type="domain" description="Mechanosensitive ion channel MscS" evidence="8">
    <location>
        <begin position="553"/>
        <end position="617"/>
    </location>
</feature>
<feature type="transmembrane region" description="Helical" evidence="7">
    <location>
        <begin position="212"/>
        <end position="235"/>
    </location>
</feature>
<dbReference type="HOGENOM" id="CLU_013626_3_0_5"/>
<dbReference type="eggNOG" id="COG0668">
    <property type="taxonomic scope" value="Bacteria"/>
</dbReference>
<keyword evidence="4 7" id="KW-0812">Transmembrane</keyword>
<evidence type="ECO:0000256" key="1">
    <source>
        <dbReference type="ARBA" id="ARBA00004651"/>
    </source>
</evidence>
<feature type="transmembrane region" description="Helical" evidence="7">
    <location>
        <begin position="288"/>
        <end position="307"/>
    </location>
</feature>
<dbReference type="Gene3D" id="3.30.70.100">
    <property type="match status" value="1"/>
</dbReference>
<dbReference type="SUPFAM" id="SSF82689">
    <property type="entry name" value="Mechanosensitive channel protein MscS (YggB), C-terminal domain"/>
    <property type="match status" value="1"/>
</dbReference>
<dbReference type="InterPro" id="IPR049142">
    <property type="entry name" value="MS_channel_1st"/>
</dbReference>
<evidence type="ECO:0000313" key="12">
    <source>
        <dbReference type="Proteomes" id="UP000001353"/>
    </source>
</evidence>
<dbReference type="GO" id="GO:0008381">
    <property type="term" value="F:mechanosensitive monoatomic ion channel activity"/>
    <property type="evidence" value="ECO:0007669"/>
    <property type="project" value="InterPro"/>
</dbReference>
<dbReference type="Pfam" id="PF00924">
    <property type="entry name" value="MS_channel_2nd"/>
    <property type="match status" value="1"/>
</dbReference>
<dbReference type="KEGG" id="rli:RLO149_c007010"/>
<feature type="transmembrane region" description="Helical" evidence="7">
    <location>
        <begin position="255"/>
        <end position="276"/>
    </location>
</feature>
<dbReference type="PANTHER" id="PTHR30460:SF0">
    <property type="entry name" value="MODERATE CONDUCTANCE MECHANOSENSITIVE CHANNEL YBIO"/>
    <property type="match status" value="1"/>
</dbReference>
<evidence type="ECO:0000256" key="5">
    <source>
        <dbReference type="ARBA" id="ARBA00022989"/>
    </source>
</evidence>
<comment type="similarity">
    <text evidence="2">Belongs to the MscS (TC 1.A.23) family.</text>
</comment>
<dbReference type="Pfam" id="PF21088">
    <property type="entry name" value="MS_channel_1st"/>
    <property type="match status" value="1"/>
</dbReference>
<dbReference type="OrthoDB" id="9814206at2"/>